<keyword evidence="2" id="KW-1185">Reference proteome</keyword>
<reference evidence="1" key="2">
    <citation type="submission" date="2013-10" db="EMBL/GenBank/DDBJ databases">
        <authorList>
            <person name="Aslett M."/>
        </authorList>
    </citation>
    <scope>NUCLEOTIDE SEQUENCE [LARGE SCALE GENOMIC DNA]</scope>
    <source>
        <strain evidence="1">Houghton</strain>
    </source>
</reference>
<protein>
    <submittedName>
        <fullName evidence="1">DNA/RNA non-specific endonuclease domain-containing protein, related</fullName>
        <ecNumber evidence="1">4.4.1.1</ecNumber>
    </submittedName>
</protein>
<dbReference type="EMBL" id="HG673774">
    <property type="protein sequence ID" value="CDJ37731.1"/>
    <property type="molecule type" value="Genomic_DNA"/>
</dbReference>
<keyword evidence="1" id="KW-0540">Nuclease</keyword>
<evidence type="ECO:0000313" key="1">
    <source>
        <dbReference type="EMBL" id="CDJ37731.1"/>
    </source>
</evidence>
<name>U6KLM4_EIMTE</name>
<dbReference type="OrthoDB" id="333780at2759"/>
<dbReference type="EC" id="4.4.1.1" evidence="1"/>
<dbReference type="AlphaFoldDB" id="U6KLM4"/>
<keyword evidence="1" id="KW-0255">Endonuclease</keyword>
<reference evidence="1" key="1">
    <citation type="submission" date="2013-10" db="EMBL/GenBank/DDBJ databases">
        <title>Genomic analysis of the causative agents of coccidiosis in chickens.</title>
        <authorList>
            <person name="Reid A.J."/>
            <person name="Blake D."/>
            <person name="Billington K."/>
            <person name="Browne H."/>
            <person name="Dunn M."/>
            <person name="Hung S."/>
            <person name="Kawahara F."/>
            <person name="Miranda-Saavedra D."/>
            <person name="Mourier T."/>
            <person name="Nagra H."/>
            <person name="Otto T.D."/>
            <person name="Rawlings N."/>
            <person name="Sanchez A."/>
            <person name="Sanders M."/>
            <person name="Subramaniam C."/>
            <person name="Tay Y."/>
            <person name="Dear P."/>
            <person name="Doerig C."/>
            <person name="Gruber A."/>
            <person name="Parkinson J."/>
            <person name="Shirley M."/>
            <person name="Wan K.L."/>
            <person name="Berriman M."/>
            <person name="Tomley F."/>
            <person name="Pain A."/>
        </authorList>
    </citation>
    <scope>NUCLEOTIDE SEQUENCE [LARGE SCALE GENOMIC DNA]</scope>
    <source>
        <strain evidence="1">Houghton</strain>
    </source>
</reference>
<dbReference type="VEuPathDB" id="ToxoDB:ETH2_1422000"/>
<accession>U6KLM4</accession>
<dbReference type="Proteomes" id="UP000030747">
    <property type="component" value="Unassembled WGS sequence"/>
</dbReference>
<keyword evidence="1" id="KW-0378">Hydrolase</keyword>
<sequence length="190" mass="21526">MSIEYDVIGYSLVPVPTHLFKVVLGVNARNFAKEQVRDSSLRGAGAPLKSQVLSWPESRPPPAIFGAFVMPNKAMPDDQHAERFRVPLSFIELTTGIDFGVIMDIIEVAEGKSVEAVLRQRRVLRSVARRTESIYSPSGRFRKESCVSEEEEALVQSELKLLEYDVCSVFHPNRKVLSKKRHKRTFCKYS</sequence>
<keyword evidence="1" id="KW-0456">Lyase</keyword>
<dbReference type="RefSeq" id="XP_013228569.1">
    <property type="nucleotide sequence ID" value="XM_013373115.1"/>
</dbReference>
<proteinExistence type="predicted"/>
<dbReference type="InterPro" id="IPR044929">
    <property type="entry name" value="DNA/RNA_non-sp_Endonuclease_sf"/>
</dbReference>
<gene>
    <name evidence="1" type="ORF">ETH_00027080</name>
</gene>
<dbReference type="GO" id="GO:0016829">
    <property type="term" value="F:lyase activity"/>
    <property type="evidence" value="ECO:0007669"/>
    <property type="project" value="UniProtKB-KW"/>
</dbReference>
<dbReference type="VEuPathDB" id="ToxoDB:ETH_00027080"/>
<dbReference type="SUPFAM" id="SSF54060">
    <property type="entry name" value="His-Me finger endonucleases"/>
    <property type="match status" value="1"/>
</dbReference>
<organism evidence="1 2">
    <name type="scientific">Eimeria tenella</name>
    <name type="common">Coccidian parasite</name>
    <dbReference type="NCBI Taxonomy" id="5802"/>
    <lineage>
        <taxon>Eukaryota</taxon>
        <taxon>Sar</taxon>
        <taxon>Alveolata</taxon>
        <taxon>Apicomplexa</taxon>
        <taxon>Conoidasida</taxon>
        <taxon>Coccidia</taxon>
        <taxon>Eucoccidiorida</taxon>
        <taxon>Eimeriorina</taxon>
        <taxon>Eimeriidae</taxon>
        <taxon>Eimeria</taxon>
    </lineage>
</organism>
<dbReference type="GeneID" id="25254509"/>
<dbReference type="InterPro" id="IPR044925">
    <property type="entry name" value="His-Me_finger_sf"/>
</dbReference>
<dbReference type="Gene3D" id="3.40.570.10">
    <property type="entry name" value="Extracellular Endonuclease, subunit A"/>
    <property type="match status" value="1"/>
</dbReference>
<dbReference type="GO" id="GO:0004519">
    <property type="term" value="F:endonuclease activity"/>
    <property type="evidence" value="ECO:0007669"/>
    <property type="project" value="UniProtKB-KW"/>
</dbReference>
<evidence type="ECO:0000313" key="2">
    <source>
        <dbReference type="Proteomes" id="UP000030747"/>
    </source>
</evidence>